<keyword evidence="1" id="KW-1015">Disulfide bond</keyword>
<keyword evidence="3" id="KW-1133">Transmembrane helix</keyword>
<evidence type="ECO:0000313" key="5">
    <source>
        <dbReference type="EMBL" id="QHU12770.1"/>
    </source>
</evidence>
<evidence type="ECO:0000256" key="1">
    <source>
        <dbReference type="ARBA" id="ARBA00023157"/>
    </source>
</evidence>
<dbReference type="Gene3D" id="3.10.100.10">
    <property type="entry name" value="Mannose-Binding Protein A, subunit A"/>
    <property type="match status" value="1"/>
</dbReference>
<dbReference type="SMART" id="SM00445">
    <property type="entry name" value="LINK"/>
    <property type="match status" value="1"/>
</dbReference>
<evidence type="ECO:0000256" key="2">
    <source>
        <dbReference type="SAM" id="MobiDB-lite"/>
    </source>
</evidence>
<keyword evidence="3" id="KW-0472">Membrane</keyword>
<organism evidence="5">
    <name type="scientific">viral metagenome</name>
    <dbReference type="NCBI Taxonomy" id="1070528"/>
    <lineage>
        <taxon>unclassified sequences</taxon>
        <taxon>metagenomes</taxon>
        <taxon>organismal metagenomes</taxon>
    </lineage>
</organism>
<dbReference type="InterPro" id="IPR016186">
    <property type="entry name" value="C-type_lectin-like/link_sf"/>
</dbReference>
<protein>
    <recommendedName>
        <fullName evidence="4">Link domain-containing protein</fullName>
    </recommendedName>
</protein>
<feature type="domain" description="Link" evidence="4">
    <location>
        <begin position="221"/>
        <end position="322"/>
    </location>
</feature>
<dbReference type="InterPro" id="IPR016187">
    <property type="entry name" value="CTDL_fold"/>
</dbReference>
<evidence type="ECO:0000259" key="4">
    <source>
        <dbReference type="PROSITE" id="PS50963"/>
    </source>
</evidence>
<proteinExistence type="predicted"/>
<keyword evidence="3" id="KW-0812">Transmembrane</keyword>
<feature type="compositionally biased region" description="Basic and acidic residues" evidence="2">
    <location>
        <begin position="186"/>
        <end position="195"/>
    </location>
</feature>
<dbReference type="InterPro" id="IPR000538">
    <property type="entry name" value="Link_dom"/>
</dbReference>
<dbReference type="GO" id="GO:0007155">
    <property type="term" value="P:cell adhesion"/>
    <property type="evidence" value="ECO:0007669"/>
    <property type="project" value="InterPro"/>
</dbReference>
<feature type="transmembrane region" description="Helical" evidence="3">
    <location>
        <begin position="130"/>
        <end position="154"/>
    </location>
</feature>
<dbReference type="SUPFAM" id="SSF56436">
    <property type="entry name" value="C-type lectin-like"/>
    <property type="match status" value="1"/>
</dbReference>
<dbReference type="PROSITE" id="PS50963">
    <property type="entry name" value="LINK_2"/>
    <property type="match status" value="1"/>
</dbReference>
<name>A0A6C0K7I1_9ZZZZ</name>
<dbReference type="GO" id="GO:0005540">
    <property type="term" value="F:hyaluronic acid binding"/>
    <property type="evidence" value="ECO:0007669"/>
    <property type="project" value="InterPro"/>
</dbReference>
<evidence type="ECO:0000256" key="3">
    <source>
        <dbReference type="SAM" id="Phobius"/>
    </source>
</evidence>
<dbReference type="EMBL" id="MN740809">
    <property type="protein sequence ID" value="QHU12770.1"/>
    <property type="molecule type" value="Genomic_DNA"/>
</dbReference>
<accession>A0A6C0K7I1</accession>
<reference evidence="5" key="1">
    <citation type="journal article" date="2020" name="Nature">
        <title>Giant virus diversity and host interactions through global metagenomics.</title>
        <authorList>
            <person name="Schulz F."/>
            <person name="Roux S."/>
            <person name="Paez-Espino D."/>
            <person name="Jungbluth S."/>
            <person name="Walsh D.A."/>
            <person name="Denef V.J."/>
            <person name="McMahon K.D."/>
            <person name="Konstantinidis K.T."/>
            <person name="Eloe-Fadrosh E.A."/>
            <person name="Kyrpides N.C."/>
            <person name="Woyke T."/>
        </authorList>
    </citation>
    <scope>NUCLEOTIDE SEQUENCE</scope>
    <source>
        <strain evidence="5">GVMAG-S-1101172-89</strain>
    </source>
</reference>
<sequence length="376" mass="40458">MSSMFNSTSTLKAAANSVAKTANSVSNTFTTAVNSALGKVNSAVNSAITSTTTAVNSATSTLSSAVPSANSLMPFNSNHKNSGNSGANNFKNFFNSNSGANGANSGANNSRKNANSSSVVNSSAAASSGISAYGIFFGVLLFLVATFLVGIFVFKDEFNIAWNFLVISFRKFFNMDAPTNEQPITPEEKKEKDVTDAPPSSIEISAENKSTDLLKKILPMGSKEVFNVSVNDYTYYDAEPLCLALGAELANYEQVKEAWNKGGDWCNYGWTKGQLAIYPTQKETWNKLQHGPPDQKGACGRPGVNGGYFDNPEMRFGVNCYGMKPDQSANDERLLMENGTIPRTASTLKMDKQIQDIKNNLDTIGILPFNSEKWSA</sequence>
<dbReference type="Pfam" id="PF00193">
    <property type="entry name" value="Xlink"/>
    <property type="match status" value="1"/>
</dbReference>
<dbReference type="AlphaFoldDB" id="A0A6C0K7I1"/>
<feature type="region of interest" description="Disordered" evidence="2">
    <location>
        <begin position="180"/>
        <end position="201"/>
    </location>
</feature>